<accession>A0A091BFZ3</accession>
<dbReference type="EMBL" id="AWXU01000017">
    <property type="protein sequence ID" value="KFN50666.1"/>
    <property type="molecule type" value="Genomic_DNA"/>
</dbReference>
<dbReference type="PROSITE" id="PS00674">
    <property type="entry name" value="AAA"/>
    <property type="match status" value="1"/>
</dbReference>
<dbReference type="PANTHER" id="PTHR23077:SF117">
    <property type="entry name" value="AAA+ ATPASE DOMAIN-CONTAINING PROTEIN"/>
    <property type="match status" value="1"/>
</dbReference>
<dbReference type="InterPro" id="IPR050168">
    <property type="entry name" value="AAA_ATPase_domain"/>
</dbReference>
<gene>
    <name evidence="4" type="ORF">P873_05760</name>
</gene>
<dbReference type="Gene3D" id="3.40.50.300">
    <property type="entry name" value="P-loop containing nucleotide triphosphate hydrolases"/>
    <property type="match status" value="1"/>
</dbReference>
<comment type="caution">
    <text evidence="4">The sequence shown here is derived from an EMBL/GenBank/DDBJ whole genome shotgun (WGS) entry which is preliminary data.</text>
</comment>
<evidence type="ECO:0000259" key="3">
    <source>
        <dbReference type="SMART" id="SM00382"/>
    </source>
</evidence>
<dbReference type="PANTHER" id="PTHR23077">
    <property type="entry name" value="AAA-FAMILY ATPASE"/>
    <property type="match status" value="1"/>
</dbReference>
<dbReference type="Pfam" id="PF00004">
    <property type="entry name" value="AAA"/>
    <property type="match status" value="1"/>
</dbReference>
<keyword evidence="5" id="KW-1185">Reference proteome</keyword>
<dbReference type="SUPFAM" id="SSF52540">
    <property type="entry name" value="P-loop containing nucleoside triphosphate hydrolases"/>
    <property type="match status" value="1"/>
</dbReference>
<feature type="domain" description="AAA+ ATPase" evidence="3">
    <location>
        <begin position="252"/>
        <end position="390"/>
    </location>
</feature>
<comment type="similarity">
    <text evidence="1">Belongs to the AAA ATPase family.</text>
</comment>
<dbReference type="InterPro" id="IPR003960">
    <property type="entry name" value="ATPase_AAA_CS"/>
</dbReference>
<keyword evidence="1" id="KW-0547">Nucleotide-binding</keyword>
<evidence type="ECO:0000256" key="1">
    <source>
        <dbReference type="RuleBase" id="RU003651"/>
    </source>
</evidence>
<feature type="region of interest" description="Disordered" evidence="2">
    <location>
        <begin position="194"/>
        <end position="214"/>
    </location>
</feature>
<dbReference type="Proteomes" id="UP000029391">
    <property type="component" value="Unassembled WGS sequence"/>
</dbReference>
<dbReference type="GO" id="GO:0016887">
    <property type="term" value="F:ATP hydrolysis activity"/>
    <property type="evidence" value="ECO:0007669"/>
    <property type="project" value="InterPro"/>
</dbReference>
<dbReference type="GO" id="GO:0005524">
    <property type="term" value="F:ATP binding"/>
    <property type="evidence" value="ECO:0007669"/>
    <property type="project" value="UniProtKB-KW"/>
</dbReference>
<reference evidence="4 5" key="1">
    <citation type="submission" date="2013-09" db="EMBL/GenBank/DDBJ databases">
        <title>Genome sequencing of Arenimonas composti.</title>
        <authorList>
            <person name="Chen F."/>
            <person name="Wang G."/>
        </authorList>
    </citation>
    <scope>NUCLEOTIDE SEQUENCE [LARGE SCALE GENOMIC DNA]</scope>
    <source>
        <strain evidence="4 5">TR7-09</strain>
    </source>
</reference>
<evidence type="ECO:0000313" key="5">
    <source>
        <dbReference type="Proteomes" id="UP000029391"/>
    </source>
</evidence>
<keyword evidence="1" id="KW-0067">ATP-binding</keyword>
<dbReference type="STRING" id="1121013.GCA_000426365_02182"/>
<evidence type="ECO:0000256" key="2">
    <source>
        <dbReference type="SAM" id="MobiDB-lite"/>
    </source>
</evidence>
<dbReference type="AlphaFoldDB" id="A0A091BFZ3"/>
<dbReference type="SMART" id="SM00382">
    <property type="entry name" value="AAA"/>
    <property type="match status" value="1"/>
</dbReference>
<name>A0A091BFZ3_9GAMM</name>
<feature type="compositionally biased region" description="Low complexity" evidence="2">
    <location>
        <begin position="195"/>
        <end position="206"/>
    </location>
</feature>
<sequence>MVADRWLPNGFRPRADVAVGHRVAAGEQWQLYEAGGGGRVLVAMADLAQRWLADGLLVEGQLHRFDFGRLALVLVEGGRDYRLEPVDAGAVPRSAAEVQALVAAILASRATGCRAAFDDAVYVERLSRLLPDYSPNAHVDDALVAGFWTSGGVALRLGPSRRMTALVPWLGADALQALAAQLAAGALVPQEHAEAAGGEEAVATGEPAREPGTLPAEPFRLPGRPHLEDFFNEHVVDLVRHEARYRALGITFPGAILLHGPPGCGKTFAVEALVDYLDWPAFPIDSGSIGSPYIHETGRKIAEVFAKAAEVAPSVVVIDEIDAFLAARDDAGSGGNQHRVEEVAEFLRGIPKAAENRVLVIGMTNRLASLDPAVVRRGRFDHILDVGMPSRQELQALLAARLAQIPCDGVDQEALASALAGRPLSDFGYIVKDACRRAARAGLERVTMAQFEAALAAAPARGGGGGEKKPRRIGFV</sequence>
<dbReference type="InterPro" id="IPR003959">
    <property type="entry name" value="ATPase_AAA_core"/>
</dbReference>
<dbReference type="CDD" id="cd19481">
    <property type="entry name" value="RecA-like_protease"/>
    <property type="match status" value="1"/>
</dbReference>
<proteinExistence type="inferred from homology"/>
<organism evidence="4 5">
    <name type="scientific">Arenimonas composti TR7-09 = DSM 18010</name>
    <dbReference type="NCBI Taxonomy" id="1121013"/>
    <lineage>
        <taxon>Bacteria</taxon>
        <taxon>Pseudomonadati</taxon>
        <taxon>Pseudomonadota</taxon>
        <taxon>Gammaproteobacteria</taxon>
        <taxon>Lysobacterales</taxon>
        <taxon>Lysobacteraceae</taxon>
        <taxon>Arenimonas</taxon>
    </lineage>
</organism>
<dbReference type="InterPro" id="IPR027417">
    <property type="entry name" value="P-loop_NTPase"/>
</dbReference>
<dbReference type="eggNOG" id="COG0464">
    <property type="taxonomic scope" value="Bacteria"/>
</dbReference>
<dbReference type="Gene3D" id="1.10.8.60">
    <property type="match status" value="1"/>
</dbReference>
<protein>
    <recommendedName>
        <fullName evidence="3">AAA+ ATPase domain-containing protein</fullName>
    </recommendedName>
</protein>
<dbReference type="RefSeq" id="WP_026817166.1">
    <property type="nucleotide sequence ID" value="NZ_AUFF01000006.1"/>
</dbReference>
<dbReference type="OrthoDB" id="9809379at2"/>
<evidence type="ECO:0000313" key="4">
    <source>
        <dbReference type="EMBL" id="KFN50666.1"/>
    </source>
</evidence>
<dbReference type="InterPro" id="IPR003593">
    <property type="entry name" value="AAA+_ATPase"/>
</dbReference>